<dbReference type="WBParaSite" id="RSKR_0001077066.1">
    <property type="protein sequence ID" value="RSKR_0001077066.1"/>
    <property type="gene ID" value="RSKR_0001077066"/>
</dbReference>
<protein>
    <submittedName>
        <fullName evidence="2">Uncharacterized protein</fullName>
    </submittedName>
</protein>
<organism evidence="1 2">
    <name type="scientific">Rhabditophanes sp. KR3021</name>
    <dbReference type="NCBI Taxonomy" id="114890"/>
    <lineage>
        <taxon>Eukaryota</taxon>
        <taxon>Metazoa</taxon>
        <taxon>Ecdysozoa</taxon>
        <taxon>Nematoda</taxon>
        <taxon>Chromadorea</taxon>
        <taxon>Rhabditida</taxon>
        <taxon>Tylenchina</taxon>
        <taxon>Panagrolaimomorpha</taxon>
        <taxon>Strongyloidoidea</taxon>
        <taxon>Alloionematidae</taxon>
        <taxon>Rhabditophanes</taxon>
    </lineage>
</organism>
<evidence type="ECO:0000313" key="1">
    <source>
        <dbReference type="Proteomes" id="UP000095286"/>
    </source>
</evidence>
<accession>A0AC35UGV1</accession>
<dbReference type="Proteomes" id="UP000095286">
    <property type="component" value="Unplaced"/>
</dbReference>
<sequence length="133" mass="14605">MPSNSILSDEPNNTDYMVDSGTIAYVVNSIELSMSFSEISSSLSGTAYNSCHSPINSGANILSDTNTKYCSNLFNNTTSHKPLFNGNYKRKPGLAKNQINVTLLNIKRMNGEITELNVFQQKLQIYQTSLAGI</sequence>
<proteinExistence type="predicted"/>
<reference evidence="2" key="1">
    <citation type="submission" date="2016-11" db="UniProtKB">
        <authorList>
            <consortium name="WormBaseParasite"/>
        </authorList>
    </citation>
    <scope>IDENTIFICATION</scope>
    <source>
        <strain evidence="2">KR3021</strain>
    </source>
</reference>
<evidence type="ECO:0000313" key="2">
    <source>
        <dbReference type="WBParaSite" id="RSKR_0001077066.1"/>
    </source>
</evidence>
<name>A0AC35UGV1_9BILA</name>